<protein>
    <submittedName>
        <fullName evidence="2">Uncharacterized protein</fullName>
    </submittedName>
</protein>
<name>A0ABQ7L838_BRACM</name>
<accession>A0ABQ7L838</accession>
<keyword evidence="3" id="KW-1185">Reference proteome</keyword>
<dbReference type="Proteomes" id="UP000823674">
    <property type="component" value="Chromosome A09"/>
</dbReference>
<proteinExistence type="predicted"/>
<reference evidence="2 3" key="1">
    <citation type="submission" date="2021-03" db="EMBL/GenBank/DDBJ databases">
        <authorList>
            <person name="King G.J."/>
            <person name="Bancroft I."/>
            <person name="Baten A."/>
            <person name="Bloomfield J."/>
            <person name="Borpatragohain P."/>
            <person name="He Z."/>
            <person name="Irish N."/>
            <person name="Irwin J."/>
            <person name="Liu K."/>
            <person name="Mauleon R.P."/>
            <person name="Moore J."/>
            <person name="Morris R."/>
            <person name="Ostergaard L."/>
            <person name="Wang B."/>
            <person name="Wells R."/>
        </authorList>
    </citation>
    <scope>NUCLEOTIDE SEQUENCE [LARGE SCALE GENOMIC DNA]</scope>
    <source>
        <strain evidence="2">R-o-18</strain>
        <tissue evidence="2">Leaf</tissue>
    </source>
</reference>
<evidence type="ECO:0000256" key="1">
    <source>
        <dbReference type="SAM" id="MobiDB-lite"/>
    </source>
</evidence>
<gene>
    <name evidence="2" type="primary">A09p016230.1_BraROA</name>
    <name evidence="2" type="ORF">IGI04_034217</name>
</gene>
<organism evidence="2 3">
    <name type="scientific">Brassica rapa subsp. trilocularis</name>
    <dbReference type="NCBI Taxonomy" id="1813537"/>
    <lineage>
        <taxon>Eukaryota</taxon>
        <taxon>Viridiplantae</taxon>
        <taxon>Streptophyta</taxon>
        <taxon>Embryophyta</taxon>
        <taxon>Tracheophyta</taxon>
        <taxon>Spermatophyta</taxon>
        <taxon>Magnoliopsida</taxon>
        <taxon>eudicotyledons</taxon>
        <taxon>Gunneridae</taxon>
        <taxon>Pentapetalae</taxon>
        <taxon>rosids</taxon>
        <taxon>malvids</taxon>
        <taxon>Brassicales</taxon>
        <taxon>Brassicaceae</taxon>
        <taxon>Brassiceae</taxon>
        <taxon>Brassica</taxon>
    </lineage>
</organism>
<sequence length="81" mass="8646">MLFPKENEGGVLSIGDEGGSTSGFRVANKAGRVRKTATKQNAKKEKGKKETASRADTRVHAPSDAKAYLSSMRDAREYSGG</sequence>
<feature type="region of interest" description="Disordered" evidence="1">
    <location>
        <begin position="1"/>
        <end position="81"/>
    </location>
</feature>
<feature type="compositionally biased region" description="Basic and acidic residues" evidence="1">
    <location>
        <begin position="42"/>
        <end position="63"/>
    </location>
</feature>
<dbReference type="EMBL" id="JADBGQ010000008">
    <property type="protein sequence ID" value="KAG5382747.1"/>
    <property type="molecule type" value="Genomic_DNA"/>
</dbReference>
<evidence type="ECO:0000313" key="3">
    <source>
        <dbReference type="Proteomes" id="UP000823674"/>
    </source>
</evidence>
<comment type="caution">
    <text evidence="2">The sequence shown here is derived from an EMBL/GenBank/DDBJ whole genome shotgun (WGS) entry which is preliminary data.</text>
</comment>
<evidence type="ECO:0000313" key="2">
    <source>
        <dbReference type="EMBL" id="KAG5382747.1"/>
    </source>
</evidence>